<gene>
    <name evidence="3" type="ORF">EI983_15210</name>
</gene>
<keyword evidence="1" id="KW-0723">Serine/threonine-protein kinase</keyword>
<dbReference type="Proteomes" id="UP000428330">
    <property type="component" value="Chromosome"/>
</dbReference>
<evidence type="ECO:0000313" key="4">
    <source>
        <dbReference type="Proteomes" id="UP000428330"/>
    </source>
</evidence>
<dbReference type="EMBL" id="CP034348">
    <property type="protein sequence ID" value="QGX99542.1"/>
    <property type="molecule type" value="Genomic_DNA"/>
</dbReference>
<proteinExistence type="predicted"/>
<dbReference type="CDD" id="cd16936">
    <property type="entry name" value="HATPase_RsbW-like"/>
    <property type="match status" value="1"/>
</dbReference>
<protein>
    <submittedName>
        <fullName evidence="3">ATP-binding protein</fullName>
    </submittedName>
</protein>
<dbReference type="AlphaFoldDB" id="A0A6I6ITL5"/>
<name>A0A6I6ITL5_9RHOB</name>
<reference evidence="4" key="1">
    <citation type="submission" date="2018-12" db="EMBL/GenBank/DDBJ databases">
        <title>Complete genome sequence of Roseovarius sp. MME-070.</title>
        <authorList>
            <person name="Nam Y.-D."/>
            <person name="Kang J."/>
            <person name="Chung W.-H."/>
            <person name="Park Y.S."/>
        </authorList>
    </citation>
    <scope>NUCLEOTIDE SEQUENCE [LARGE SCALE GENOMIC DNA]</scope>
    <source>
        <strain evidence="4">MME-070</strain>
    </source>
</reference>
<dbReference type="GO" id="GO:0005524">
    <property type="term" value="F:ATP binding"/>
    <property type="evidence" value="ECO:0007669"/>
    <property type="project" value="UniProtKB-KW"/>
</dbReference>
<dbReference type="GO" id="GO:0004674">
    <property type="term" value="F:protein serine/threonine kinase activity"/>
    <property type="evidence" value="ECO:0007669"/>
    <property type="project" value="UniProtKB-KW"/>
</dbReference>
<accession>A0A6I6ITL5</accession>
<keyword evidence="3" id="KW-0067">ATP-binding</keyword>
<sequence length="162" mass="17653">MSCPRPDRSNDLTAPAAEPPFALEFDASEDSVRGALGAVRRHLSERGYDAECCSTVEVVLAEALNNIVEHAYAGTGTGEVRLEMLRTGTGLRFVLCDKGAPLPGLTLPPRRLPRRDVSRANLPEGGFGWFLIHTLTTALDYSRAQHENRLSFEIETNFGPSA</sequence>
<keyword evidence="3" id="KW-0547">Nucleotide-binding</keyword>
<dbReference type="InterPro" id="IPR036890">
    <property type="entry name" value="HATPase_C_sf"/>
</dbReference>
<dbReference type="OrthoDB" id="9792240at2"/>
<dbReference type="SUPFAM" id="SSF55874">
    <property type="entry name" value="ATPase domain of HSP90 chaperone/DNA topoisomerase II/histidine kinase"/>
    <property type="match status" value="1"/>
</dbReference>
<feature type="domain" description="Histidine kinase/HSP90-like ATPase" evidence="2">
    <location>
        <begin position="26"/>
        <end position="152"/>
    </location>
</feature>
<evidence type="ECO:0000259" key="2">
    <source>
        <dbReference type="Pfam" id="PF13581"/>
    </source>
</evidence>
<dbReference type="PANTHER" id="PTHR35526:SF3">
    <property type="entry name" value="ANTI-SIGMA-F FACTOR RSBW"/>
    <property type="match status" value="1"/>
</dbReference>
<dbReference type="Gene3D" id="3.30.565.10">
    <property type="entry name" value="Histidine kinase-like ATPase, C-terminal domain"/>
    <property type="match status" value="1"/>
</dbReference>
<dbReference type="InterPro" id="IPR003594">
    <property type="entry name" value="HATPase_dom"/>
</dbReference>
<organism evidence="3 4">
    <name type="scientific">Roseovarius faecimaris</name>
    <dbReference type="NCBI Taxonomy" id="2494550"/>
    <lineage>
        <taxon>Bacteria</taxon>
        <taxon>Pseudomonadati</taxon>
        <taxon>Pseudomonadota</taxon>
        <taxon>Alphaproteobacteria</taxon>
        <taxon>Rhodobacterales</taxon>
        <taxon>Roseobacteraceae</taxon>
        <taxon>Roseovarius</taxon>
    </lineage>
</organism>
<keyword evidence="1" id="KW-0418">Kinase</keyword>
<dbReference type="PANTHER" id="PTHR35526">
    <property type="entry name" value="ANTI-SIGMA-F FACTOR RSBW-RELATED"/>
    <property type="match status" value="1"/>
</dbReference>
<evidence type="ECO:0000256" key="1">
    <source>
        <dbReference type="ARBA" id="ARBA00022527"/>
    </source>
</evidence>
<dbReference type="Pfam" id="PF13581">
    <property type="entry name" value="HATPase_c_2"/>
    <property type="match status" value="1"/>
</dbReference>
<dbReference type="InterPro" id="IPR050267">
    <property type="entry name" value="Anti-sigma-factor_SerPK"/>
</dbReference>
<keyword evidence="4" id="KW-1185">Reference proteome</keyword>
<evidence type="ECO:0000313" key="3">
    <source>
        <dbReference type="EMBL" id="QGX99542.1"/>
    </source>
</evidence>
<dbReference type="KEGG" id="rom:EI983_15210"/>
<keyword evidence="1" id="KW-0808">Transferase</keyword>